<evidence type="ECO:0000313" key="5">
    <source>
        <dbReference type="EMBL" id="SEL52001.1"/>
    </source>
</evidence>
<evidence type="ECO:0000313" key="6">
    <source>
        <dbReference type="Proteomes" id="UP000198984"/>
    </source>
</evidence>
<feature type="compositionally biased region" description="Low complexity" evidence="1">
    <location>
        <begin position="460"/>
        <end position="485"/>
    </location>
</feature>
<dbReference type="RefSeq" id="WP_089909776.1">
    <property type="nucleotide sequence ID" value="NZ_FOBB01000002.1"/>
</dbReference>
<dbReference type="PANTHER" id="PTHR30373:SF2">
    <property type="entry name" value="UPF0603 PROTEIN YGCG"/>
    <property type="match status" value="1"/>
</dbReference>
<dbReference type="STRING" id="573321.SAMN04488505_102458"/>
<accession>A0A1H7QVG6</accession>
<dbReference type="InterPro" id="IPR007621">
    <property type="entry name" value="TPM_dom"/>
</dbReference>
<organism evidence="5 6">
    <name type="scientific">Chitinophaga rupis</name>
    <dbReference type="NCBI Taxonomy" id="573321"/>
    <lineage>
        <taxon>Bacteria</taxon>
        <taxon>Pseudomonadati</taxon>
        <taxon>Bacteroidota</taxon>
        <taxon>Chitinophagia</taxon>
        <taxon>Chitinophagales</taxon>
        <taxon>Chitinophagaceae</taxon>
        <taxon>Chitinophaga</taxon>
    </lineage>
</organism>
<feature type="signal peptide" evidence="3">
    <location>
        <begin position="1"/>
        <end position="27"/>
    </location>
</feature>
<evidence type="ECO:0000256" key="3">
    <source>
        <dbReference type="SAM" id="SignalP"/>
    </source>
</evidence>
<dbReference type="InterPro" id="IPR036280">
    <property type="entry name" value="Multihaem_cyt_sf"/>
</dbReference>
<keyword evidence="2" id="KW-0472">Membrane</keyword>
<feature type="chain" id="PRO_5011737593" description="TPM domain-containing protein" evidence="3">
    <location>
        <begin position="28"/>
        <end position="501"/>
    </location>
</feature>
<gene>
    <name evidence="5" type="ORF">SAMN04488505_102458</name>
</gene>
<feature type="region of interest" description="Disordered" evidence="1">
    <location>
        <begin position="459"/>
        <end position="501"/>
    </location>
</feature>
<feature type="transmembrane region" description="Helical" evidence="2">
    <location>
        <begin position="241"/>
        <end position="261"/>
    </location>
</feature>
<proteinExistence type="predicted"/>
<evidence type="ECO:0000256" key="1">
    <source>
        <dbReference type="SAM" id="MobiDB-lite"/>
    </source>
</evidence>
<dbReference type="OrthoDB" id="9810918at2"/>
<keyword evidence="3" id="KW-0732">Signal</keyword>
<dbReference type="Gene3D" id="3.10.310.50">
    <property type="match status" value="1"/>
</dbReference>
<dbReference type="EMBL" id="FOBB01000002">
    <property type="protein sequence ID" value="SEL52001.1"/>
    <property type="molecule type" value="Genomic_DNA"/>
</dbReference>
<dbReference type="Proteomes" id="UP000198984">
    <property type="component" value="Unassembled WGS sequence"/>
</dbReference>
<keyword evidence="6" id="KW-1185">Reference proteome</keyword>
<feature type="compositionally biased region" description="Gly residues" evidence="1">
    <location>
        <begin position="486"/>
        <end position="501"/>
    </location>
</feature>
<feature type="domain" description="TPM" evidence="4">
    <location>
        <begin position="45"/>
        <end position="168"/>
    </location>
</feature>
<reference evidence="5 6" key="1">
    <citation type="submission" date="2016-10" db="EMBL/GenBank/DDBJ databases">
        <authorList>
            <person name="de Groot N.N."/>
        </authorList>
    </citation>
    <scope>NUCLEOTIDE SEQUENCE [LARGE SCALE GENOMIC DNA]</scope>
    <source>
        <strain evidence="5 6">DSM 21039</strain>
    </source>
</reference>
<feature type="transmembrane region" description="Helical" evidence="2">
    <location>
        <begin position="200"/>
        <end position="220"/>
    </location>
</feature>
<feature type="transmembrane region" description="Helical" evidence="2">
    <location>
        <begin position="315"/>
        <end position="335"/>
    </location>
</feature>
<name>A0A1H7QVG6_9BACT</name>
<evidence type="ECO:0000259" key="4">
    <source>
        <dbReference type="Pfam" id="PF04536"/>
    </source>
</evidence>
<dbReference type="SUPFAM" id="SSF48695">
    <property type="entry name" value="Multiheme cytochromes"/>
    <property type="match status" value="1"/>
</dbReference>
<protein>
    <recommendedName>
        <fullName evidence="4">TPM domain-containing protein</fullName>
    </recommendedName>
</protein>
<dbReference type="AlphaFoldDB" id="A0A1H7QVG6"/>
<keyword evidence="2" id="KW-1133">Transmembrane helix</keyword>
<evidence type="ECO:0000256" key="2">
    <source>
        <dbReference type="SAM" id="Phobius"/>
    </source>
</evidence>
<feature type="transmembrane region" description="Helical" evidence="2">
    <location>
        <begin position="273"/>
        <end position="294"/>
    </location>
</feature>
<keyword evidence="2" id="KW-0812">Transmembrane</keyword>
<dbReference type="PANTHER" id="PTHR30373">
    <property type="entry name" value="UPF0603 PROTEIN YGCG"/>
    <property type="match status" value="1"/>
</dbReference>
<dbReference type="Pfam" id="PF04536">
    <property type="entry name" value="TPM_phosphatase"/>
    <property type="match status" value="1"/>
</dbReference>
<sequence>MFLTNRSRYFSLYCLLIMLLAAGAATAQQFSVAKVPDPMLQGSHVSNPDQLITPAAEQALNQLLDSLDHSGRAQVAVVLLKTIGNNVPKDVAHELFSTWKPGAVEKNNGLVVLLVDDQHRIEFETGYGLEGDLPDVVCFRIQQQVMLPHFKQQDYDAGMLQGMQAVVSVLQQQDGNGAQTDPAALFAQPEENTRQLPGKFSAFLVIGCFLLGNAGFLMMFHQRKSPAVIAGITKVPDLYRPGWLAWIWLFVTPLVLIFYLVNYTSWSFGFPTVALILYLDWVLFFCAYAVIVRLKAARRLKNSDRHESYLTWKTAEKSLLLSVLFPVPMFFYSRWLQRRLYQLRSTPYQCSSCNKDMKRLSEKADDQFLEKYQVIEEKLHSVDYDVWQCKDCHTQQILAYDIESAKATVCPQCHHKTLTAGKREVQQAATINNAGWGLQLFACDACGYKNKEKYNIPAISTSSSSSSSSGISFGSSSSDSSSSSGSWGGGSSGGGGAGSSW</sequence>